<gene>
    <name evidence="2" type="ORF">NKR23_g6032</name>
</gene>
<evidence type="ECO:0008006" key="4">
    <source>
        <dbReference type="Google" id="ProtNLM"/>
    </source>
</evidence>
<dbReference type="InterPro" id="IPR002347">
    <property type="entry name" value="SDR_fam"/>
</dbReference>
<keyword evidence="3" id="KW-1185">Reference proteome</keyword>
<evidence type="ECO:0000313" key="3">
    <source>
        <dbReference type="Proteomes" id="UP001174694"/>
    </source>
</evidence>
<sequence>MSGILKAFTGVTVILNRALAWLDYGVHYASGYILYYVFHGMKPQTHTRPGKTSDGRVYSPSVVVTGASEGIGLATALHLASKGYNVFAGVKDKSEIQKVKDAVENTPASQRQTHGALHAVVMDVLSQESINKCACHVESLLEGDTDRPLVAIINNAGCCMISPMELTPEEDVRRVFELDFWAYVAVIRAFLPIIKQNKGRFINVGSYGSYVNPPLWVPYCAVKAAMEGMTRAWRMELMPFGVGMTSIRPGWTRSGGIGPTIRGAWDKYFESVEKGAIGVDSLGAVISTGKPIGAAEEKIYRPMIEKWYNLTTLAADGAAQPAEAVAATVHDALSDKFLLPYYTPGYDALLGQAIRDLVPESVFEYTEAKTFGCL</sequence>
<proteinExistence type="inferred from homology"/>
<accession>A0AA38VI89</accession>
<dbReference type="Gene3D" id="3.40.50.720">
    <property type="entry name" value="NAD(P)-binding Rossmann-like Domain"/>
    <property type="match status" value="1"/>
</dbReference>
<dbReference type="SUPFAM" id="SSF51735">
    <property type="entry name" value="NAD(P)-binding Rossmann-fold domains"/>
    <property type="match status" value="1"/>
</dbReference>
<dbReference type="PRINTS" id="PR00081">
    <property type="entry name" value="GDHRDH"/>
</dbReference>
<evidence type="ECO:0000256" key="1">
    <source>
        <dbReference type="RuleBase" id="RU000363"/>
    </source>
</evidence>
<dbReference type="InterPro" id="IPR036291">
    <property type="entry name" value="NAD(P)-bd_dom_sf"/>
</dbReference>
<dbReference type="GO" id="GO:0016491">
    <property type="term" value="F:oxidoreductase activity"/>
    <property type="evidence" value="ECO:0007669"/>
    <property type="project" value="TreeGrafter"/>
</dbReference>
<reference evidence="2" key="1">
    <citation type="submission" date="2022-07" db="EMBL/GenBank/DDBJ databases">
        <title>Fungi with potential for degradation of polypropylene.</title>
        <authorList>
            <person name="Gostincar C."/>
        </authorList>
    </citation>
    <scope>NUCLEOTIDE SEQUENCE</scope>
    <source>
        <strain evidence="2">EXF-13308</strain>
    </source>
</reference>
<dbReference type="Pfam" id="PF00106">
    <property type="entry name" value="adh_short"/>
    <property type="match status" value="1"/>
</dbReference>
<comment type="similarity">
    <text evidence="1">Belongs to the short-chain dehydrogenases/reductases (SDR) family.</text>
</comment>
<comment type="caution">
    <text evidence="2">The sequence shown here is derived from an EMBL/GenBank/DDBJ whole genome shotgun (WGS) entry which is preliminary data.</text>
</comment>
<organism evidence="2 3">
    <name type="scientific">Pleurostoma richardsiae</name>
    <dbReference type="NCBI Taxonomy" id="41990"/>
    <lineage>
        <taxon>Eukaryota</taxon>
        <taxon>Fungi</taxon>
        <taxon>Dikarya</taxon>
        <taxon>Ascomycota</taxon>
        <taxon>Pezizomycotina</taxon>
        <taxon>Sordariomycetes</taxon>
        <taxon>Sordariomycetidae</taxon>
        <taxon>Calosphaeriales</taxon>
        <taxon>Pleurostomataceae</taxon>
        <taxon>Pleurostoma</taxon>
    </lineage>
</organism>
<dbReference type="Proteomes" id="UP001174694">
    <property type="component" value="Unassembled WGS sequence"/>
</dbReference>
<dbReference type="PRINTS" id="PR00080">
    <property type="entry name" value="SDRFAMILY"/>
</dbReference>
<dbReference type="PANTHER" id="PTHR43313">
    <property type="entry name" value="SHORT-CHAIN DEHYDROGENASE/REDUCTASE FAMILY 9C"/>
    <property type="match status" value="1"/>
</dbReference>
<dbReference type="GO" id="GO:0008202">
    <property type="term" value="P:steroid metabolic process"/>
    <property type="evidence" value="ECO:0007669"/>
    <property type="project" value="TreeGrafter"/>
</dbReference>
<name>A0AA38VI89_9PEZI</name>
<protein>
    <recommendedName>
        <fullName evidence="4">NAD(P)-binding protein</fullName>
    </recommendedName>
</protein>
<dbReference type="PANTHER" id="PTHR43313:SF1">
    <property type="entry name" value="3BETA-HYDROXYSTEROID DEHYDROGENASE DHS-16"/>
    <property type="match status" value="1"/>
</dbReference>
<dbReference type="EMBL" id="JANBVO010000017">
    <property type="protein sequence ID" value="KAJ9144130.1"/>
    <property type="molecule type" value="Genomic_DNA"/>
</dbReference>
<evidence type="ECO:0000313" key="2">
    <source>
        <dbReference type="EMBL" id="KAJ9144130.1"/>
    </source>
</evidence>
<dbReference type="AlphaFoldDB" id="A0AA38VI89"/>